<keyword evidence="2" id="KW-0648">Protein biosynthesis</keyword>
<evidence type="ECO:0000313" key="2">
    <source>
        <dbReference type="EMBL" id="EDM16288.1"/>
    </source>
</evidence>
<dbReference type="AlphaFoldDB" id="A6HRE0"/>
<dbReference type="GO" id="GO:0003743">
    <property type="term" value="F:translation initiation factor activity"/>
    <property type="evidence" value="ECO:0007669"/>
    <property type="project" value="UniProtKB-KW"/>
</dbReference>
<dbReference type="Proteomes" id="UP000234681">
    <property type="component" value="Chromosome 7"/>
</dbReference>
<keyword evidence="2" id="KW-0396">Initiation factor</keyword>
<sequence>MLISPLRKMSACLFDCSISSVASRRICSGRVEASPRSLRRTSPNSSSPTKPLPGWTRCSLQARLTLTARTSRSSLPKT</sequence>
<gene>
    <name evidence="2" type="primary">Eif3s3</name>
    <name evidence="2" type="ORF">rCG_60135</name>
</gene>
<proteinExistence type="predicted"/>
<feature type="region of interest" description="Disordered" evidence="1">
    <location>
        <begin position="30"/>
        <end position="55"/>
    </location>
</feature>
<evidence type="ECO:0000256" key="1">
    <source>
        <dbReference type="SAM" id="MobiDB-lite"/>
    </source>
</evidence>
<evidence type="ECO:0000313" key="3">
    <source>
        <dbReference type="Proteomes" id="UP000234681"/>
    </source>
</evidence>
<feature type="compositionally biased region" description="Polar residues" evidence="1">
    <location>
        <begin position="40"/>
        <end position="49"/>
    </location>
</feature>
<accession>A6HRE0</accession>
<organism evidence="2 3">
    <name type="scientific">Rattus norvegicus</name>
    <name type="common">Rat</name>
    <dbReference type="NCBI Taxonomy" id="10116"/>
    <lineage>
        <taxon>Eukaryota</taxon>
        <taxon>Metazoa</taxon>
        <taxon>Chordata</taxon>
        <taxon>Craniata</taxon>
        <taxon>Vertebrata</taxon>
        <taxon>Euteleostomi</taxon>
        <taxon>Mammalia</taxon>
        <taxon>Eutheria</taxon>
        <taxon>Euarchontoglires</taxon>
        <taxon>Glires</taxon>
        <taxon>Rodentia</taxon>
        <taxon>Myomorpha</taxon>
        <taxon>Muroidea</taxon>
        <taxon>Muridae</taxon>
        <taxon>Murinae</taxon>
        <taxon>Rattus</taxon>
    </lineage>
</organism>
<reference evidence="2 3" key="1">
    <citation type="submission" date="2005-09" db="EMBL/GenBank/DDBJ databases">
        <authorList>
            <person name="Mural R.J."/>
            <person name="Li P.W."/>
            <person name="Adams M.D."/>
            <person name="Amanatides P.G."/>
            <person name="Baden-Tillson H."/>
            <person name="Barnstead M."/>
            <person name="Chin S.H."/>
            <person name="Dew I."/>
            <person name="Evans C.A."/>
            <person name="Ferriera S."/>
            <person name="Flanigan M."/>
            <person name="Fosler C."/>
            <person name="Glodek A."/>
            <person name="Gu Z."/>
            <person name="Holt R.A."/>
            <person name="Jennings D."/>
            <person name="Kraft C.L."/>
            <person name="Lu F."/>
            <person name="Nguyen T."/>
            <person name="Nusskern D.R."/>
            <person name="Pfannkoch C.M."/>
            <person name="Sitter C."/>
            <person name="Sutton G.G."/>
            <person name="Venter J.C."/>
            <person name="Wang Z."/>
            <person name="Woodage T."/>
            <person name="Zheng X.H."/>
            <person name="Zhong F."/>
        </authorList>
    </citation>
    <scope>NUCLEOTIDE SEQUENCE [LARGE SCALE GENOMIC DNA]</scope>
    <source>
        <strain>BN</strain>
        <strain evidence="3">Sprague-Dawley</strain>
    </source>
</reference>
<protein>
    <submittedName>
        <fullName evidence="2">Eukaryotic translation initiation factor 3, subunit 3 gamma, isoform CRA_h</fullName>
    </submittedName>
</protein>
<name>A6HRE0_RAT</name>
<dbReference type="EMBL" id="CH473950">
    <property type="protein sequence ID" value="EDM16288.1"/>
    <property type="molecule type" value="Genomic_DNA"/>
</dbReference>